<sequence>MNLKEFMQETFPNLELKPPLFYSWDIGIRFELGVEWKREYDYPNNPYVLGCYKRAITLFEAIHSPTDDIFVVIDVNDFDKGKNIKRELKNFSPYVEKSHLYRLKHLMMPYIFPEDDDEGTYRTHRFTLKCKTTEFKFKPLLKSLCNQDLGLKPSIYHRVYFININKKTIFHVYDDRGCDLLATSPETIRDMYEIFNEWILDYDKPEIDKVFN</sequence>
<protein>
    <submittedName>
        <fullName evidence="2">DUF3885 domain-containing protein</fullName>
    </submittedName>
</protein>
<organism evidence="2 3">
    <name type="scientific">Metabacillus endolithicus</name>
    <dbReference type="NCBI Taxonomy" id="1535204"/>
    <lineage>
        <taxon>Bacteria</taxon>
        <taxon>Bacillati</taxon>
        <taxon>Bacillota</taxon>
        <taxon>Bacilli</taxon>
        <taxon>Bacillales</taxon>
        <taxon>Bacillaceae</taxon>
        <taxon>Metabacillus</taxon>
    </lineage>
</organism>
<reference evidence="3" key="1">
    <citation type="journal article" date="2019" name="Int. J. Syst. Evol. Microbiol.">
        <title>The Global Catalogue of Microorganisms (GCM) 10K type strain sequencing project: providing services to taxonomists for standard genome sequencing and annotation.</title>
        <authorList>
            <consortium name="The Broad Institute Genomics Platform"/>
            <consortium name="The Broad Institute Genome Sequencing Center for Infectious Disease"/>
            <person name="Wu L."/>
            <person name="Ma J."/>
        </authorList>
    </citation>
    <scope>NUCLEOTIDE SEQUENCE [LARGE SCALE GENOMIC DNA]</scope>
    <source>
        <strain evidence="3">CGMCC 1.15474</strain>
    </source>
</reference>
<evidence type="ECO:0000313" key="2">
    <source>
        <dbReference type="EMBL" id="MFD2212120.1"/>
    </source>
</evidence>
<feature type="domain" description="DUF3885" evidence="1">
    <location>
        <begin position="3"/>
        <end position="203"/>
    </location>
</feature>
<dbReference type="Pfam" id="PF13021">
    <property type="entry name" value="DUF3885"/>
    <property type="match status" value="1"/>
</dbReference>
<evidence type="ECO:0000259" key="1">
    <source>
        <dbReference type="Pfam" id="PF13021"/>
    </source>
</evidence>
<dbReference type="Proteomes" id="UP001597318">
    <property type="component" value="Unassembled WGS sequence"/>
</dbReference>
<accession>A0ABW5BRR1</accession>
<evidence type="ECO:0000313" key="3">
    <source>
        <dbReference type="Proteomes" id="UP001597318"/>
    </source>
</evidence>
<dbReference type="InterPro" id="IPR024976">
    <property type="entry name" value="DUF3885"/>
</dbReference>
<gene>
    <name evidence="2" type="ORF">ACFSKK_00150</name>
</gene>
<dbReference type="EMBL" id="JBHUIK010000001">
    <property type="protein sequence ID" value="MFD2212120.1"/>
    <property type="molecule type" value="Genomic_DNA"/>
</dbReference>
<comment type="caution">
    <text evidence="2">The sequence shown here is derived from an EMBL/GenBank/DDBJ whole genome shotgun (WGS) entry which is preliminary data.</text>
</comment>
<proteinExistence type="predicted"/>
<keyword evidence="3" id="KW-1185">Reference proteome</keyword>
<dbReference type="RefSeq" id="WP_247343033.1">
    <property type="nucleotide sequence ID" value="NZ_CP095550.1"/>
</dbReference>
<name>A0ABW5BRR1_9BACI</name>